<protein>
    <submittedName>
        <fullName evidence="1">N(G),N(G)-dimethylarginine dimethylaminohydrolase</fullName>
        <ecNumber evidence="1">3.5.3.18</ecNumber>
    </submittedName>
</protein>
<dbReference type="GO" id="GO:0016403">
    <property type="term" value="F:dimethylargininase activity"/>
    <property type="evidence" value="ECO:0007669"/>
    <property type="project" value="UniProtKB-EC"/>
</dbReference>
<comment type="caution">
    <text evidence="1">The sequence shown here is derived from an EMBL/GenBank/DDBJ whole genome shotgun (WGS) entry which is preliminary data.</text>
</comment>
<dbReference type="EC" id="3.5.3.18" evidence="1"/>
<dbReference type="Gene3D" id="3.75.10.10">
    <property type="entry name" value="L-arginine/glycine Amidinotransferase, Chain A"/>
    <property type="match status" value="1"/>
</dbReference>
<dbReference type="PANTHER" id="PTHR47271:SF2">
    <property type="entry name" value="ARGININE DEIMINASE"/>
    <property type="match status" value="1"/>
</dbReference>
<dbReference type="Proteomes" id="UP000789326">
    <property type="component" value="Unassembled WGS sequence"/>
</dbReference>
<dbReference type="RefSeq" id="WP_230300957.1">
    <property type="nucleotide sequence ID" value="NZ_CAKKMG010000007.1"/>
</dbReference>
<organism evidence="1 2">
    <name type="scientific">Peribacillus simplex</name>
    <dbReference type="NCBI Taxonomy" id="1478"/>
    <lineage>
        <taxon>Bacteria</taxon>
        <taxon>Bacillati</taxon>
        <taxon>Bacillota</taxon>
        <taxon>Bacilli</taxon>
        <taxon>Bacillales</taxon>
        <taxon>Bacillaceae</taxon>
        <taxon>Peribacillus</taxon>
    </lineage>
</organism>
<reference evidence="1" key="1">
    <citation type="submission" date="2021-11" db="EMBL/GenBank/DDBJ databases">
        <authorList>
            <person name="Bulgarelli D."/>
        </authorList>
    </citation>
    <scope>NUCLEOTIDE SEQUENCE</scope>
    <source>
        <strain evidence="1">Bi133</strain>
    </source>
</reference>
<accession>A0A9W4KRK0</accession>
<proteinExistence type="predicted"/>
<sequence length="292" mass="33302">MVNKINEELEAYCASEYSKLSRVIVCEPRYMEIREIINETQKEFQEENIDQALALKQHAQFIKALEHEGIEVIKLPPQFTYPEQVFTRDIGFTLGNTVCVAELATGIRQGEEQILKSWLETNGISYFNLLKNHIEGGDVLIDGKTIYIGISERTDETSVKHLQTLLPEYDIIAVPFIETFLHLDCVFNIISPTEALIFPESFTKKEMDLLASRYDMIEVTKEEQFTLGTNVLSIGNKKLFSLPCNKQVNSQLRERGYEVIEVDISEIIKSGGSFRCCTMPLLRTTNKKTDSA</sequence>
<keyword evidence="1" id="KW-0378">Hydrolase</keyword>
<name>A0A9W4KRK0_9BACI</name>
<evidence type="ECO:0000313" key="1">
    <source>
        <dbReference type="EMBL" id="CAH0161520.1"/>
    </source>
</evidence>
<gene>
    <name evidence="1" type="ORF">SRABI133_00960</name>
</gene>
<dbReference type="SUPFAM" id="SSF55909">
    <property type="entry name" value="Pentein"/>
    <property type="match status" value="1"/>
</dbReference>
<dbReference type="EMBL" id="CAKKMG010000007">
    <property type="protein sequence ID" value="CAH0161520.1"/>
    <property type="molecule type" value="Genomic_DNA"/>
</dbReference>
<dbReference type="GO" id="GO:0019546">
    <property type="term" value="P:L-arginine deiminase pathway"/>
    <property type="evidence" value="ECO:0007669"/>
    <property type="project" value="TreeGrafter"/>
</dbReference>
<dbReference type="GO" id="GO:0016990">
    <property type="term" value="F:arginine deiminase activity"/>
    <property type="evidence" value="ECO:0007669"/>
    <property type="project" value="TreeGrafter"/>
</dbReference>
<dbReference type="AlphaFoldDB" id="A0A9W4KRK0"/>
<evidence type="ECO:0000313" key="2">
    <source>
        <dbReference type="Proteomes" id="UP000789326"/>
    </source>
</evidence>
<dbReference type="Pfam" id="PF19420">
    <property type="entry name" value="DDAH_eukar"/>
    <property type="match status" value="1"/>
</dbReference>
<dbReference type="PANTHER" id="PTHR47271">
    <property type="entry name" value="ARGININE DEIMINASE"/>
    <property type="match status" value="1"/>
</dbReference>